<keyword evidence="2" id="KW-1133">Transmembrane helix</keyword>
<feature type="compositionally biased region" description="Basic and acidic residues" evidence="1">
    <location>
        <begin position="309"/>
        <end position="318"/>
    </location>
</feature>
<name>A0AAD5X3V4_9FUNG</name>
<feature type="transmembrane region" description="Helical" evidence="2">
    <location>
        <begin position="156"/>
        <end position="175"/>
    </location>
</feature>
<reference evidence="3" key="1">
    <citation type="submission" date="2020-05" db="EMBL/GenBank/DDBJ databases">
        <title>Phylogenomic resolution of chytrid fungi.</title>
        <authorList>
            <person name="Stajich J.E."/>
            <person name="Amses K."/>
            <person name="Simmons R."/>
            <person name="Seto K."/>
            <person name="Myers J."/>
            <person name="Bonds A."/>
            <person name="Quandt C.A."/>
            <person name="Barry K."/>
            <person name="Liu P."/>
            <person name="Grigoriev I."/>
            <person name="Longcore J.E."/>
            <person name="James T.Y."/>
        </authorList>
    </citation>
    <scope>NUCLEOTIDE SEQUENCE</scope>
    <source>
        <strain evidence="3">JEL0318</strain>
    </source>
</reference>
<dbReference type="Proteomes" id="UP001212841">
    <property type="component" value="Unassembled WGS sequence"/>
</dbReference>
<feature type="transmembrane region" description="Helical" evidence="2">
    <location>
        <begin position="12"/>
        <end position="30"/>
    </location>
</feature>
<feature type="compositionally biased region" description="Polar residues" evidence="1">
    <location>
        <begin position="346"/>
        <end position="367"/>
    </location>
</feature>
<gene>
    <name evidence="3" type="ORF">HK097_010438</name>
</gene>
<feature type="region of interest" description="Disordered" evidence="1">
    <location>
        <begin position="285"/>
        <end position="393"/>
    </location>
</feature>
<evidence type="ECO:0000256" key="2">
    <source>
        <dbReference type="SAM" id="Phobius"/>
    </source>
</evidence>
<organism evidence="3 4">
    <name type="scientific">Rhizophlyctis rosea</name>
    <dbReference type="NCBI Taxonomy" id="64517"/>
    <lineage>
        <taxon>Eukaryota</taxon>
        <taxon>Fungi</taxon>
        <taxon>Fungi incertae sedis</taxon>
        <taxon>Chytridiomycota</taxon>
        <taxon>Chytridiomycota incertae sedis</taxon>
        <taxon>Chytridiomycetes</taxon>
        <taxon>Rhizophlyctidales</taxon>
        <taxon>Rhizophlyctidaceae</taxon>
        <taxon>Rhizophlyctis</taxon>
    </lineage>
</organism>
<keyword evidence="4" id="KW-1185">Reference proteome</keyword>
<accession>A0AAD5X3V4</accession>
<evidence type="ECO:0000313" key="4">
    <source>
        <dbReference type="Proteomes" id="UP001212841"/>
    </source>
</evidence>
<dbReference type="AlphaFoldDB" id="A0AAD5X3V4"/>
<keyword evidence="2" id="KW-0472">Membrane</keyword>
<feature type="transmembrane region" description="Helical" evidence="2">
    <location>
        <begin position="122"/>
        <end position="144"/>
    </location>
</feature>
<keyword evidence="2" id="KW-0812">Transmembrane</keyword>
<evidence type="ECO:0000256" key="1">
    <source>
        <dbReference type="SAM" id="MobiDB-lite"/>
    </source>
</evidence>
<feature type="transmembrane region" description="Helical" evidence="2">
    <location>
        <begin position="42"/>
        <end position="62"/>
    </location>
</feature>
<sequence>MLAEPFPHATSLLYGFTIFGLCFQVLNIIYGTSHAVKRPTLFNLILVAVLVLYGASFIPLLLTSQATLNKLSGETIDDVTNGRMETLQKVHVGMYTTATLAYILLVQIRFRVIRSVMPYHKVWDWLFVITTLTVFAILIIYYSYIQNSFINIIDYVAGWSGYGLLVDHLLSFLFIHQLYLTRKRVASIHHSGQNANALSPSQQTPTTAAVTRKLRAIDGVFKKVVGSLVGLCCVSWVCLGLAFGSAMSEGATKVVVYRMAFSLTPFQFAGALVFIYSVRRLVTSSKNHPQPEPHRHNHQQPQPNNNIELKNRWIKTETPETPTSPSPPSYEEEARTPSRRFPLPTAINTAFSRSSGPTTAASQTTLPTGAAVPNHEFAYEERSPILYKPGGKN</sequence>
<proteinExistence type="predicted"/>
<feature type="transmembrane region" description="Helical" evidence="2">
    <location>
        <begin position="224"/>
        <end position="243"/>
    </location>
</feature>
<dbReference type="EMBL" id="JADGJD010000773">
    <property type="protein sequence ID" value="KAJ3048554.1"/>
    <property type="molecule type" value="Genomic_DNA"/>
</dbReference>
<feature type="transmembrane region" description="Helical" evidence="2">
    <location>
        <begin position="255"/>
        <end position="278"/>
    </location>
</feature>
<comment type="caution">
    <text evidence="3">The sequence shown here is derived from an EMBL/GenBank/DDBJ whole genome shotgun (WGS) entry which is preliminary data.</text>
</comment>
<protein>
    <submittedName>
        <fullName evidence="3">Uncharacterized protein</fullName>
    </submittedName>
</protein>
<feature type="transmembrane region" description="Helical" evidence="2">
    <location>
        <begin position="92"/>
        <end position="110"/>
    </location>
</feature>
<evidence type="ECO:0000313" key="3">
    <source>
        <dbReference type="EMBL" id="KAJ3048554.1"/>
    </source>
</evidence>